<feature type="region of interest" description="Disordered" evidence="9">
    <location>
        <begin position="728"/>
        <end position="763"/>
    </location>
</feature>
<keyword evidence="5" id="KW-0547">Nucleotide-binding</keyword>
<evidence type="ECO:0000256" key="2">
    <source>
        <dbReference type="ARBA" id="ARBA00022448"/>
    </source>
</evidence>
<dbReference type="SUPFAM" id="SSF90123">
    <property type="entry name" value="ABC transporter transmembrane region"/>
    <property type="match status" value="1"/>
</dbReference>
<dbReference type="PROSITE" id="PS50929">
    <property type="entry name" value="ABC_TM1F"/>
    <property type="match status" value="1"/>
</dbReference>
<feature type="region of interest" description="Disordered" evidence="9">
    <location>
        <begin position="627"/>
        <end position="683"/>
    </location>
</feature>
<dbReference type="GO" id="GO:0016887">
    <property type="term" value="F:ATP hydrolysis activity"/>
    <property type="evidence" value="ECO:0007669"/>
    <property type="project" value="InterPro"/>
</dbReference>
<dbReference type="PROSITE" id="PS50893">
    <property type="entry name" value="ABC_TRANSPORTER_2"/>
    <property type="match status" value="1"/>
</dbReference>
<dbReference type="FunFam" id="3.40.50.300:FF:000973">
    <property type="entry name" value="Multidrug resistance-associated protein 4"/>
    <property type="match status" value="1"/>
</dbReference>
<protein>
    <recommendedName>
        <fullName evidence="15">ABC transmembrane type-1 domain-containing protein</fullName>
    </recommendedName>
</protein>
<evidence type="ECO:0000256" key="6">
    <source>
        <dbReference type="ARBA" id="ARBA00022840"/>
    </source>
</evidence>
<dbReference type="Pfam" id="PF00005">
    <property type="entry name" value="ABC_tran"/>
    <property type="match status" value="1"/>
</dbReference>
<dbReference type="AlphaFoldDB" id="A0A182U8N1"/>
<evidence type="ECO:0000313" key="13">
    <source>
        <dbReference type="EnsemblMetazoa" id="AMEC015931-PA"/>
    </source>
</evidence>
<sequence>MNPAEYDKDTKIHDLRRETNPVTGASSVSWYTFWWLKPLFETGLKRPIDETDIYETLSTHQSSQLSYQFESYWKAEQKSSKQPSFFRVICRIYWRSILGYGAMYTIVDLLARIFQPQCLGGLVAYFAPGQQDISKEEAYSYAALRITKAAGTDGMTGQVINLMSNDVAKFDTATGFVHDIWKGLIELVVLAWLGKKAAIYRLKTANRTDRRIQFMNEIIQGIQVIKMYAWEDSFSRMVDRIRRKEVNGIRGTLFIRAGLLSFNLVSRVAIFLSLVAYVLYGNVFTAKKVFIVTSYFNWLYSSMLHFWPLALTSVHEGLVSIRRIQDFLLLEERKYAPDRTSVLGSPGSSTVHETPVDESARGLLNTSNGYEVNKVVAAAPEGHAGSIRKMAPKSKRVINRKAVARQGIFMRNATALWDKDLLASAEDITVRAGGIKNVTLTVDKTEPCAIVGSVGSGKSTMLQVILGELELDEGRLEINGNLSYASQETWLFEGTVKNNIVFTEDYQEKRYREVVSVCALERDFQLLPNGDQTIVGERGISLSGGQRARISLARAIYRRADIYLLDDPLSAVDTHVGKHIFEECIMKFLKLQYLKDMKHVVLMNSGEVEAQGPFYTLAESGHFTTLQQPHHEGDRQRQKENNASCADAPSAVPSAEGKHTADSAQFRSTLDRDSSQTQKVDSVANNGIEYDSIVNIDINSKAETHKMTLAHQQHQSLYQPSPFSSSSMVFDGYDDSDENGGAKKRTNPSQNGTSKGDPNHLHKESQLTGRIGWRVYKSFFAAVESNLLLLMAAVLFLLAQASMSGIDYYISQW</sequence>
<keyword evidence="7 10" id="KW-1133">Transmembrane helix</keyword>
<comment type="subcellular location">
    <subcellularLocation>
        <location evidence="1">Membrane</location>
    </subcellularLocation>
</comment>
<feature type="transmembrane region" description="Helical" evidence="10">
    <location>
        <begin position="253"/>
        <end position="280"/>
    </location>
</feature>
<dbReference type="PANTHER" id="PTHR24223:SF324">
    <property type="entry name" value="LD17001P"/>
    <property type="match status" value="1"/>
</dbReference>
<evidence type="ECO:0000256" key="10">
    <source>
        <dbReference type="SAM" id="Phobius"/>
    </source>
</evidence>
<dbReference type="Gene3D" id="3.40.50.300">
    <property type="entry name" value="P-loop containing nucleotide triphosphate hydrolases"/>
    <property type="match status" value="1"/>
</dbReference>
<dbReference type="InterPro" id="IPR036640">
    <property type="entry name" value="ABC1_TM_sf"/>
</dbReference>
<dbReference type="Pfam" id="PF00664">
    <property type="entry name" value="ABC_membrane"/>
    <property type="match status" value="1"/>
</dbReference>
<dbReference type="GO" id="GO:0005524">
    <property type="term" value="F:ATP binding"/>
    <property type="evidence" value="ECO:0007669"/>
    <property type="project" value="UniProtKB-KW"/>
</dbReference>
<evidence type="ECO:0000256" key="7">
    <source>
        <dbReference type="ARBA" id="ARBA00022989"/>
    </source>
</evidence>
<name>A0A182U8N1_9DIPT</name>
<evidence type="ECO:0000256" key="3">
    <source>
        <dbReference type="ARBA" id="ARBA00022692"/>
    </source>
</evidence>
<keyword evidence="3 10" id="KW-0812">Transmembrane</keyword>
<keyword evidence="6" id="KW-0067">ATP-binding</keyword>
<dbReference type="InterPro" id="IPR027417">
    <property type="entry name" value="P-loop_NTPase"/>
</dbReference>
<feature type="domain" description="ABC transporter" evidence="11">
    <location>
        <begin position="416"/>
        <end position="630"/>
    </location>
</feature>
<dbReference type="SUPFAM" id="SSF52540">
    <property type="entry name" value="P-loop containing nucleoside triphosphate hydrolases"/>
    <property type="match status" value="1"/>
</dbReference>
<keyword evidence="2" id="KW-0813">Transport</keyword>
<dbReference type="InterPro" id="IPR003593">
    <property type="entry name" value="AAA+_ATPase"/>
</dbReference>
<dbReference type="EnsemblMetazoa" id="AMEC015931-RA">
    <property type="protein sequence ID" value="AMEC015931-PA"/>
    <property type="gene ID" value="AMEC015931"/>
</dbReference>
<evidence type="ECO:0000259" key="12">
    <source>
        <dbReference type="PROSITE" id="PS50929"/>
    </source>
</evidence>
<dbReference type="InterPro" id="IPR003439">
    <property type="entry name" value="ABC_transporter-like_ATP-bd"/>
</dbReference>
<dbReference type="VEuPathDB" id="VectorBase:AMEC015931"/>
<reference evidence="13" key="2">
    <citation type="submission" date="2020-05" db="UniProtKB">
        <authorList>
            <consortium name="EnsemblMetazoa"/>
        </authorList>
    </citation>
    <scope>IDENTIFICATION</scope>
    <source>
        <strain evidence="13">CM1001059</strain>
    </source>
</reference>
<reference evidence="14" key="1">
    <citation type="submission" date="2014-01" db="EMBL/GenBank/DDBJ databases">
        <title>The Genome Sequence of Anopheles melas CM1001059_A (V2).</title>
        <authorList>
            <consortium name="The Broad Institute Genomics Platform"/>
            <person name="Neafsey D.E."/>
            <person name="Besansky N."/>
            <person name="Howell P."/>
            <person name="Walton C."/>
            <person name="Young S.K."/>
            <person name="Zeng Q."/>
            <person name="Gargeya S."/>
            <person name="Fitzgerald M."/>
            <person name="Haas B."/>
            <person name="Abouelleil A."/>
            <person name="Allen A.W."/>
            <person name="Alvarado L."/>
            <person name="Arachchi H.M."/>
            <person name="Berlin A.M."/>
            <person name="Chapman S.B."/>
            <person name="Gainer-Dewar J."/>
            <person name="Goldberg J."/>
            <person name="Griggs A."/>
            <person name="Gujja S."/>
            <person name="Hansen M."/>
            <person name="Howarth C."/>
            <person name="Imamovic A."/>
            <person name="Ireland A."/>
            <person name="Larimer J."/>
            <person name="McCowan C."/>
            <person name="Murphy C."/>
            <person name="Pearson M."/>
            <person name="Poon T.W."/>
            <person name="Priest M."/>
            <person name="Roberts A."/>
            <person name="Saif S."/>
            <person name="Shea T."/>
            <person name="Sisk P."/>
            <person name="Sykes S."/>
            <person name="Wortman J."/>
            <person name="Nusbaum C."/>
            <person name="Birren B."/>
        </authorList>
    </citation>
    <scope>NUCLEOTIDE SEQUENCE [LARGE SCALE GENOMIC DNA]</scope>
    <source>
        <strain evidence="14">CM1001059</strain>
    </source>
</reference>
<feature type="transmembrane region" description="Helical" evidence="10">
    <location>
        <begin position="787"/>
        <end position="810"/>
    </location>
</feature>
<accession>A0A182U8N1</accession>
<keyword evidence="4" id="KW-0677">Repeat</keyword>
<dbReference type="PROSITE" id="PS00211">
    <property type="entry name" value="ABC_TRANSPORTER_1"/>
    <property type="match status" value="1"/>
</dbReference>
<evidence type="ECO:0000313" key="14">
    <source>
        <dbReference type="Proteomes" id="UP000075902"/>
    </source>
</evidence>
<dbReference type="STRING" id="34690.A0A182U8N1"/>
<evidence type="ECO:0000256" key="9">
    <source>
        <dbReference type="SAM" id="MobiDB-lite"/>
    </source>
</evidence>
<dbReference type="GO" id="GO:0140359">
    <property type="term" value="F:ABC-type transporter activity"/>
    <property type="evidence" value="ECO:0007669"/>
    <property type="project" value="InterPro"/>
</dbReference>
<dbReference type="PANTHER" id="PTHR24223">
    <property type="entry name" value="ATP-BINDING CASSETTE SUB-FAMILY C"/>
    <property type="match status" value="1"/>
</dbReference>
<keyword evidence="14" id="KW-1185">Reference proteome</keyword>
<dbReference type="Proteomes" id="UP000075902">
    <property type="component" value="Unassembled WGS sequence"/>
</dbReference>
<dbReference type="InterPro" id="IPR050173">
    <property type="entry name" value="ABC_transporter_C-like"/>
</dbReference>
<dbReference type="SMART" id="SM00382">
    <property type="entry name" value="AAA"/>
    <property type="match status" value="1"/>
</dbReference>
<feature type="compositionally biased region" description="Polar residues" evidence="9">
    <location>
        <begin position="747"/>
        <end position="756"/>
    </location>
</feature>
<keyword evidence="8 10" id="KW-0472">Membrane</keyword>
<feature type="compositionally biased region" description="Basic and acidic residues" evidence="9">
    <location>
        <begin position="629"/>
        <end position="640"/>
    </location>
</feature>
<dbReference type="Gene3D" id="1.20.1560.10">
    <property type="entry name" value="ABC transporter type 1, transmembrane domain"/>
    <property type="match status" value="1"/>
</dbReference>
<dbReference type="InterPro" id="IPR017871">
    <property type="entry name" value="ABC_transporter-like_CS"/>
</dbReference>
<evidence type="ECO:0000259" key="11">
    <source>
        <dbReference type="PROSITE" id="PS50893"/>
    </source>
</evidence>
<evidence type="ECO:0000256" key="4">
    <source>
        <dbReference type="ARBA" id="ARBA00022737"/>
    </source>
</evidence>
<dbReference type="InterPro" id="IPR011527">
    <property type="entry name" value="ABC1_TM_dom"/>
</dbReference>
<feature type="domain" description="ABC transmembrane type-1" evidence="12">
    <location>
        <begin position="187"/>
        <end position="303"/>
    </location>
</feature>
<proteinExistence type="predicted"/>
<evidence type="ECO:0000256" key="1">
    <source>
        <dbReference type="ARBA" id="ARBA00004370"/>
    </source>
</evidence>
<organism evidence="13 14">
    <name type="scientific">Anopheles melas</name>
    <dbReference type="NCBI Taxonomy" id="34690"/>
    <lineage>
        <taxon>Eukaryota</taxon>
        <taxon>Metazoa</taxon>
        <taxon>Ecdysozoa</taxon>
        <taxon>Arthropoda</taxon>
        <taxon>Hexapoda</taxon>
        <taxon>Insecta</taxon>
        <taxon>Pterygota</taxon>
        <taxon>Neoptera</taxon>
        <taxon>Endopterygota</taxon>
        <taxon>Diptera</taxon>
        <taxon>Nematocera</taxon>
        <taxon>Culicoidea</taxon>
        <taxon>Culicidae</taxon>
        <taxon>Anophelinae</taxon>
        <taxon>Anopheles</taxon>
    </lineage>
</organism>
<evidence type="ECO:0008006" key="15">
    <source>
        <dbReference type="Google" id="ProtNLM"/>
    </source>
</evidence>
<evidence type="ECO:0000256" key="5">
    <source>
        <dbReference type="ARBA" id="ARBA00022741"/>
    </source>
</evidence>
<evidence type="ECO:0000256" key="8">
    <source>
        <dbReference type="ARBA" id="ARBA00023136"/>
    </source>
</evidence>
<dbReference type="GO" id="GO:0016020">
    <property type="term" value="C:membrane"/>
    <property type="evidence" value="ECO:0007669"/>
    <property type="project" value="UniProtKB-SubCell"/>
</dbReference>
<dbReference type="CDD" id="cd03250">
    <property type="entry name" value="ABCC_MRP_domain1"/>
    <property type="match status" value="1"/>
</dbReference>